<evidence type="ECO:0000313" key="10">
    <source>
        <dbReference type="EMBL" id="KAG8460960.1"/>
    </source>
</evidence>
<comment type="similarity">
    <text evidence="2 8">Belongs to the triosephosphate isomerase family.</text>
</comment>
<dbReference type="HAMAP" id="MF_00147_B">
    <property type="entry name" value="TIM_B"/>
    <property type="match status" value="1"/>
</dbReference>
<dbReference type="InterPro" id="IPR020861">
    <property type="entry name" value="Triosephosphate_isomerase_AS"/>
</dbReference>
<feature type="chain" id="PRO_5035220765" description="Triosephosphate isomerase" evidence="9">
    <location>
        <begin position="21"/>
        <end position="291"/>
    </location>
</feature>
<dbReference type="InterPro" id="IPR022896">
    <property type="entry name" value="TrioseP_Isoase_bac/euk"/>
</dbReference>
<dbReference type="OrthoDB" id="6715177at2759"/>
<dbReference type="GO" id="GO:0019563">
    <property type="term" value="P:glycerol catabolic process"/>
    <property type="evidence" value="ECO:0007669"/>
    <property type="project" value="TreeGrafter"/>
</dbReference>
<dbReference type="GO" id="GO:0006094">
    <property type="term" value="P:gluconeogenesis"/>
    <property type="evidence" value="ECO:0007669"/>
    <property type="project" value="UniProtKB-UniPathway"/>
</dbReference>
<dbReference type="FunFam" id="3.20.20.70:FF:000016">
    <property type="entry name" value="Triosephosphate isomerase"/>
    <property type="match status" value="1"/>
</dbReference>
<evidence type="ECO:0000256" key="7">
    <source>
        <dbReference type="ARBA" id="ARBA00023235"/>
    </source>
</evidence>
<organism evidence="10 11">
    <name type="scientific">Diacronema lutheri</name>
    <name type="common">Unicellular marine alga</name>
    <name type="synonym">Monochrysis lutheri</name>
    <dbReference type="NCBI Taxonomy" id="2081491"/>
    <lineage>
        <taxon>Eukaryota</taxon>
        <taxon>Haptista</taxon>
        <taxon>Haptophyta</taxon>
        <taxon>Pavlovophyceae</taxon>
        <taxon>Pavlovales</taxon>
        <taxon>Pavlovaceae</taxon>
        <taxon>Diacronema</taxon>
    </lineage>
</organism>
<dbReference type="Pfam" id="PF00121">
    <property type="entry name" value="TIM"/>
    <property type="match status" value="1"/>
</dbReference>
<comment type="subunit">
    <text evidence="3">Homodimer.</text>
</comment>
<dbReference type="InterPro" id="IPR035990">
    <property type="entry name" value="TIM_sf"/>
</dbReference>
<proteinExistence type="inferred from homology"/>
<gene>
    <name evidence="10" type="ORF">KFE25_010711</name>
</gene>
<evidence type="ECO:0000256" key="3">
    <source>
        <dbReference type="ARBA" id="ARBA00011738"/>
    </source>
</evidence>
<keyword evidence="7 8" id="KW-0413">Isomerase</keyword>
<comment type="caution">
    <text evidence="10">The sequence shown here is derived from an EMBL/GenBank/DDBJ whole genome shotgun (WGS) entry which is preliminary data.</text>
</comment>
<evidence type="ECO:0000256" key="9">
    <source>
        <dbReference type="SAM" id="SignalP"/>
    </source>
</evidence>
<evidence type="ECO:0000256" key="8">
    <source>
        <dbReference type="RuleBase" id="RU363013"/>
    </source>
</evidence>
<dbReference type="Proteomes" id="UP000751190">
    <property type="component" value="Unassembled WGS sequence"/>
</dbReference>
<dbReference type="InterPro" id="IPR000652">
    <property type="entry name" value="Triosephosphate_isomerase"/>
</dbReference>
<keyword evidence="9" id="KW-0732">Signal</keyword>
<dbReference type="GO" id="GO:0006096">
    <property type="term" value="P:glycolytic process"/>
    <property type="evidence" value="ECO:0007669"/>
    <property type="project" value="UniProtKB-UniPathway"/>
</dbReference>
<dbReference type="GO" id="GO:0046166">
    <property type="term" value="P:glyceraldehyde-3-phosphate biosynthetic process"/>
    <property type="evidence" value="ECO:0007669"/>
    <property type="project" value="TreeGrafter"/>
</dbReference>
<keyword evidence="4 8" id="KW-0312">Gluconeogenesis</keyword>
<dbReference type="GO" id="GO:0005829">
    <property type="term" value="C:cytosol"/>
    <property type="evidence" value="ECO:0007669"/>
    <property type="project" value="TreeGrafter"/>
</dbReference>
<feature type="signal peptide" evidence="9">
    <location>
        <begin position="1"/>
        <end position="20"/>
    </location>
</feature>
<keyword evidence="5" id="KW-0963">Cytoplasm</keyword>
<dbReference type="InterPro" id="IPR013785">
    <property type="entry name" value="Aldolase_TIM"/>
</dbReference>
<comment type="pathway">
    <text evidence="8">Carbohydrate biosynthesis; gluconeogenesis.</text>
</comment>
<comment type="catalytic activity">
    <reaction evidence="8">
        <text>D-glyceraldehyde 3-phosphate = dihydroxyacetone phosphate</text>
        <dbReference type="Rhea" id="RHEA:18585"/>
        <dbReference type="ChEBI" id="CHEBI:57642"/>
        <dbReference type="ChEBI" id="CHEBI:59776"/>
        <dbReference type="EC" id="5.3.1.1"/>
    </reaction>
</comment>
<comment type="pathway">
    <text evidence="1 8">Carbohydrate degradation; glycolysis; D-glyceraldehyde 3-phosphate from glycerone phosphate: step 1/1.</text>
</comment>
<evidence type="ECO:0000256" key="2">
    <source>
        <dbReference type="ARBA" id="ARBA00007422"/>
    </source>
</evidence>
<dbReference type="PANTHER" id="PTHR21139">
    <property type="entry name" value="TRIOSEPHOSPHATE ISOMERASE"/>
    <property type="match status" value="1"/>
</dbReference>
<dbReference type="PROSITE" id="PS51440">
    <property type="entry name" value="TIM_2"/>
    <property type="match status" value="1"/>
</dbReference>
<dbReference type="AlphaFoldDB" id="A0A8J5XLA3"/>
<dbReference type="PROSITE" id="PS00171">
    <property type="entry name" value="TIM_1"/>
    <property type="match status" value="1"/>
</dbReference>
<evidence type="ECO:0000256" key="1">
    <source>
        <dbReference type="ARBA" id="ARBA00004680"/>
    </source>
</evidence>
<dbReference type="SUPFAM" id="SSF51351">
    <property type="entry name" value="Triosephosphate isomerase (TIM)"/>
    <property type="match status" value="1"/>
</dbReference>
<keyword evidence="11" id="KW-1185">Reference proteome</keyword>
<keyword evidence="6 8" id="KW-0324">Glycolysis</keyword>
<dbReference type="EMBL" id="JAGTXO010000029">
    <property type="protein sequence ID" value="KAG8460960.1"/>
    <property type="molecule type" value="Genomic_DNA"/>
</dbReference>
<dbReference type="Gene3D" id="3.20.20.70">
    <property type="entry name" value="Aldolase class I"/>
    <property type="match status" value="1"/>
</dbReference>
<evidence type="ECO:0000256" key="6">
    <source>
        <dbReference type="ARBA" id="ARBA00023152"/>
    </source>
</evidence>
<accession>A0A8J5XLA3</accession>
<dbReference type="UniPathway" id="UPA00109">
    <property type="reaction ID" value="UER00189"/>
</dbReference>
<reference evidence="10" key="1">
    <citation type="submission" date="2021-05" db="EMBL/GenBank/DDBJ databases">
        <title>The genome of the haptophyte Pavlova lutheri (Diacronema luteri, Pavlovales) - a model for lipid biosynthesis in eukaryotic algae.</title>
        <authorList>
            <person name="Hulatt C.J."/>
            <person name="Posewitz M.C."/>
        </authorList>
    </citation>
    <scope>NUCLEOTIDE SEQUENCE</scope>
    <source>
        <strain evidence="10">NIVA-4/92</strain>
    </source>
</reference>
<evidence type="ECO:0000256" key="5">
    <source>
        <dbReference type="ARBA" id="ARBA00022490"/>
    </source>
</evidence>
<dbReference type="CDD" id="cd00311">
    <property type="entry name" value="TIM"/>
    <property type="match status" value="1"/>
</dbReference>
<dbReference type="NCBIfam" id="TIGR00419">
    <property type="entry name" value="tim"/>
    <property type="match status" value="1"/>
</dbReference>
<name>A0A8J5XLA3_DIALT</name>
<evidence type="ECO:0000313" key="11">
    <source>
        <dbReference type="Proteomes" id="UP000751190"/>
    </source>
</evidence>
<dbReference type="PANTHER" id="PTHR21139:SF42">
    <property type="entry name" value="TRIOSEPHOSPHATE ISOMERASE"/>
    <property type="match status" value="1"/>
</dbReference>
<evidence type="ECO:0000256" key="4">
    <source>
        <dbReference type="ARBA" id="ARBA00022432"/>
    </source>
</evidence>
<dbReference type="OMA" id="CHQDVSG"/>
<dbReference type="EC" id="5.3.1.1" evidence="8"/>
<dbReference type="GO" id="GO:0004807">
    <property type="term" value="F:triose-phosphate isomerase activity"/>
    <property type="evidence" value="ECO:0007669"/>
    <property type="project" value="UniProtKB-EC"/>
</dbReference>
<dbReference type="UniPathway" id="UPA00138"/>
<sequence>MRTMRSFITLAAVFTSSAAGARAPARFARAASRVAARPMMAARTALIAGNWKMNTVLPEALKLAAAVKDASVGAPGDVAICVPFPFLESVSKVLAGSKVGLGAQDCSEADKGAFTGAVSTGMLQSVGCAYVLTGHSERRSIFGESDALINLKTKKVLSAGLKCILCVGELKEQREDGTTDKVVAAQLAAGLKDVSEEQLGSIVIAYEPVWAIGTGLTATPEQAQDTHAAIRKWVQGAYSAAAADRLVIQYGGSVTPETVDELMACPDIDGALVGGASLVADKFARIVNFKA</sequence>
<protein>
    <recommendedName>
        <fullName evidence="8">Triosephosphate isomerase</fullName>
        <ecNumber evidence="8">5.3.1.1</ecNumber>
    </recommendedName>
</protein>